<organism evidence="2 3">
    <name type="scientific">Nocardia higoensis</name>
    <dbReference type="NCBI Taxonomy" id="228599"/>
    <lineage>
        <taxon>Bacteria</taxon>
        <taxon>Bacillati</taxon>
        <taxon>Actinomycetota</taxon>
        <taxon>Actinomycetes</taxon>
        <taxon>Mycobacteriales</taxon>
        <taxon>Nocardiaceae</taxon>
        <taxon>Nocardia</taxon>
    </lineage>
</organism>
<gene>
    <name evidence="2" type="ORF">IU449_14235</name>
</gene>
<proteinExistence type="predicted"/>
<keyword evidence="3" id="KW-1185">Reference proteome</keyword>
<keyword evidence="1" id="KW-0472">Membrane</keyword>
<dbReference type="EMBL" id="JADLQN010000002">
    <property type="protein sequence ID" value="MBF6355690.1"/>
    <property type="molecule type" value="Genomic_DNA"/>
</dbReference>
<evidence type="ECO:0000256" key="1">
    <source>
        <dbReference type="SAM" id="Phobius"/>
    </source>
</evidence>
<evidence type="ECO:0008006" key="4">
    <source>
        <dbReference type="Google" id="ProtNLM"/>
    </source>
</evidence>
<keyword evidence="1" id="KW-1133">Transmembrane helix</keyword>
<comment type="caution">
    <text evidence="2">The sequence shown here is derived from an EMBL/GenBank/DDBJ whole genome shotgun (WGS) entry which is preliminary data.</text>
</comment>
<dbReference type="Proteomes" id="UP000707731">
    <property type="component" value="Unassembled WGS sequence"/>
</dbReference>
<evidence type="ECO:0000313" key="2">
    <source>
        <dbReference type="EMBL" id="MBF6355690.1"/>
    </source>
</evidence>
<feature type="transmembrane region" description="Helical" evidence="1">
    <location>
        <begin position="39"/>
        <end position="58"/>
    </location>
</feature>
<protein>
    <recommendedName>
        <fullName evidence="4">LapA family protein</fullName>
    </recommendedName>
</protein>
<evidence type="ECO:0000313" key="3">
    <source>
        <dbReference type="Proteomes" id="UP000707731"/>
    </source>
</evidence>
<keyword evidence="1" id="KW-0812">Transmembrane</keyword>
<accession>A0ABS0DB45</accession>
<reference evidence="2 3" key="1">
    <citation type="submission" date="2020-10" db="EMBL/GenBank/DDBJ databases">
        <title>Identification of Nocardia species via Next-generation sequencing and recognition of intraspecies genetic diversity.</title>
        <authorList>
            <person name="Li P."/>
            <person name="Li P."/>
            <person name="Lu B."/>
        </authorList>
    </citation>
    <scope>NUCLEOTIDE SEQUENCE [LARGE SCALE GENOMIC DNA]</scope>
    <source>
        <strain evidence="2 3">BJ06-0143</strain>
    </source>
</reference>
<name>A0ABS0DB45_9NOCA</name>
<sequence>MSLNQWLALVLTVLAFVFIFANRTEVEIEFLLITVRSPMWLILLLVFAVGWLTGLLTTRRRTR</sequence>